<sequence>MSIYDLSGEQLLTLSWLIATKSVQGLSLAEQDVLGYFFTSVGENILLIRAQNELLTDVRNERGINTEGRSEGF</sequence>
<name>A0A174WYK0_9CLOT</name>
<evidence type="ECO:0000313" key="2">
    <source>
        <dbReference type="Proteomes" id="UP000092714"/>
    </source>
</evidence>
<keyword evidence="2" id="KW-1185">Reference proteome</keyword>
<accession>A0A174WYK0</accession>
<evidence type="ECO:0000313" key="1">
    <source>
        <dbReference type="EMBL" id="OBY09688.1"/>
    </source>
</evidence>
<comment type="caution">
    <text evidence="1">The sequence shown here is derived from an EMBL/GenBank/DDBJ whole genome shotgun (WGS) entry which is preliminary data.</text>
</comment>
<proteinExistence type="predicted"/>
<organism evidence="1 2">
    <name type="scientific">Clostridium paraputrificum</name>
    <dbReference type="NCBI Taxonomy" id="29363"/>
    <lineage>
        <taxon>Bacteria</taxon>
        <taxon>Bacillati</taxon>
        <taxon>Bacillota</taxon>
        <taxon>Clostridia</taxon>
        <taxon>Eubacteriales</taxon>
        <taxon>Clostridiaceae</taxon>
        <taxon>Clostridium</taxon>
    </lineage>
</organism>
<protein>
    <submittedName>
        <fullName evidence="1">Uncharacterized protein</fullName>
    </submittedName>
</protein>
<gene>
    <name evidence="1" type="ORF">CP373A1_14565</name>
</gene>
<reference evidence="1 2" key="1">
    <citation type="submission" date="2016-06" db="EMBL/GenBank/DDBJ databases">
        <authorList>
            <person name="Kjaerup R.B."/>
            <person name="Dalgaard T.S."/>
            <person name="Juul-Madsen H.R."/>
        </authorList>
    </citation>
    <scope>NUCLEOTIDE SEQUENCE [LARGE SCALE GENOMIC DNA]</scope>
    <source>
        <strain evidence="1 2">373-A1</strain>
    </source>
</reference>
<dbReference type="Proteomes" id="UP000092714">
    <property type="component" value="Unassembled WGS sequence"/>
</dbReference>
<dbReference type="RefSeq" id="WP_027099250.1">
    <property type="nucleotide sequence ID" value="NZ_CABHIH010000010.1"/>
</dbReference>
<dbReference type="EMBL" id="MAPZ01000027">
    <property type="protein sequence ID" value="OBY09688.1"/>
    <property type="molecule type" value="Genomic_DNA"/>
</dbReference>
<dbReference type="AlphaFoldDB" id="A0A174WYK0"/>
<dbReference type="GeneID" id="42777095"/>